<dbReference type="NCBIfam" id="TIGR02058">
    <property type="entry name" value="lin0512_fam"/>
    <property type="match status" value="1"/>
</dbReference>
<dbReference type="InterPro" id="IPR011719">
    <property type="entry name" value="CHP02058"/>
</dbReference>
<dbReference type="Gene3D" id="3.30.1330.20">
    <property type="entry name" value="Tubulin/FtsZ, C-terminal domain"/>
    <property type="match status" value="1"/>
</dbReference>
<keyword evidence="2" id="KW-0342">GTP-binding</keyword>
<keyword evidence="1" id="KW-0547">Nucleotide-binding</keyword>
<dbReference type="PANTHER" id="PTHR34784">
    <property type="entry name" value="50S RIBOSOMAL PROTEIN L34"/>
    <property type="match status" value="1"/>
</dbReference>
<evidence type="ECO:0000313" key="4">
    <source>
        <dbReference type="Proteomes" id="UP001595973"/>
    </source>
</evidence>
<dbReference type="RefSeq" id="WP_380717168.1">
    <property type="nucleotide sequence ID" value="NZ_JBHSGI010000005.1"/>
</dbReference>
<dbReference type="EMBL" id="JBHSGI010000005">
    <property type="protein sequence ID" value="MFC4668816.1"/>
    <property type="molecule type" value="Genomic_DNA"/>
</dbReference>
<evidence type="ECO:0000256" key="1">
    <source>
        <dbReference type="ARBA" id="ARBA00022741"/>
    </source>
</evidence>
<dbReference type="InterPro" id="IPR037103">
    <property type="entry name" value="Tubulin/FtsZ-like_C"/>
</dbReference>
<comment type="caution">
    <text evidence="3">The sequence shown here is derived from an EMBL/GenBank/DDBJ whole genome shotgun (WGS) entry which is preliminary data.</text>
</comment>
<evidence type="ECO:0000313" key="3">
    <source>
        <dbReference type="EMBL" id="MFC4668816.1"/>
    </source>
</evidence>
<dbReference type="Proteomes" id="UP001595973">
    <property type="component" value="Unassembled WGS sequence"/>
</dbReference>
<proteinExistence type="predicted"/>
<organism evidence="3 4">
    <name type="scientific">Seohaeicola nanhaiensis</name>
    <dbReference type="NCBI Taxonomy" id="1387282"/>
    <lineage>
        <taxon>Bacteria</taxon>
        <taxon>Pseudomonadati</taxon>
        <taxon>Pseudomonadota</taxon>
        <taxon>Alphaproteobacteria</taxon>
        <taxon>Rhodobacterales</taxon>
        <taxon>Roseobacteraceae</taxon>
        <taxon>Seohaeicola</taxon>
    </lineage>
</organism>
<reference evidence="4" key="1">
    <citation type="journal article" date="2019" name="Int. J. Syst. Evol. Microbiol.">
        <title>The Global Catalogue of Microorganisms (GCM) 10K type strain sequencing project: providing services to taxonomists for standard genome sequencing and annotation.</title>
        <authorList>
            <consortium name="The Broad Institute Genomics Platform"/>
            <consortium name="The Broad Institute Genome Sequencing Center for Infectious Disease"/>
            <person name="Wu L."/>
            <person name="Ma J."/>
        </authorList>
    </citation>
    <scope>NUCLEOTIDE SEQUENCE [LARGE SCALE GENOMIC DNA]</scope>
    <source>
        <strain evidence="4">CGMCC 4.7283</strain>
    </source>
</reference>
<sequence>MADQRVIIEMGMGNVQYGQDYTKAASRAIEDAIRHSSLPIVKALGLSGEQMRVEVTIGVQEPGQVDTEALVACLPHGRVSVRAVKGGLDVENAEAGTKIVIASAAVEVFLPPQGDWVLR</sequence>
<dbReference type="PANTHER" id="PTHR34784:SF1">
    <property type="entry name" value="50S RIBOSOMAL PROTEIN L34"/>
    <property type="match status" value="1"/>
</dbReference>
<accession>A0ABV9KFV4</accession>
<name>A0ABV9KFV4_9RHOB</name>
<gene>
    <name evidence="3" type="ORF">ACFO5X_09635</name>
</gene>
<keyword evidence="4" id="KW-1185">Reference proteome</keyword>
<protein>
    <submittedName>
        <fullName evidence="3">Lin0512 family protein</fullName>
    </submittedName>
</protein>
<dbReference type="Pfam" id="PF09585">
    <property type="entry name" value="Lin0512_fam"/>
    <property type="match status" value="1"/>
</dbReference>
<evidence type="ECO:0000256" key="2">
    <source>
        <dbReference type="ARBA" id="ARBA00023134"/>
    </source>
</evidence>